<evidence type="ECO:0000313" key="2">
    <source>
        <dbReference type="Proteomes" id="UP000003656"/>
    </source>
</evidence>
<evidence type="ECO:0000313" key="1">
    <source>
        <dbReference type="EMBL" id="EFA23852.1"/>
    </source>
</evidence>
<proteinExistence type="predicted"/>
<reference evidence="1 2" key="1">
    <citation type="submission" date="2009-11" db="EMBL/GenBank/DDBJ databases">
        <authorList>
            <person name="Weinstock G."/>
            <person name="Sodergren E."/>
            <person name="Clifton S."/>
            <person name="Fulton L."/>
            <person name="Fulton B."/>
            <person name="Courtney L."/>
            <person name="Fronick C."/>
            <person name="Harrison M."/>
            <person name="Strong C."/>
            <person name="Farmer C."/>
            <person name="Delahaunty K."/>
            <person name="Markovic C."/>
            <person name="Hall O."/>
            <person name="Minx P."/>
            <person name="Tomlinson C."/>
            <person name="Mitreva M."/>
            <person name="Nelson J."/>
            <person name="Hou S."/>
            <person name="Wollam A."/>
            <person name="Pepin K.H."/>
            <person name="Johnson M."/>
            <person name="Bhonagiri V."/>
            <person name="Nash W.E."/>
            <person name="Warren W."/>
            <person name="Chinwalla A."/>
            <person name="Mardis E.R."/>
            <person name="Wilson R.K."/>
        </authorList>
    </citation>
    <scope>NUCLEOTIDE SEQUENCE [LARGE SCALE GENOMIC DNA]</scope>
    <source>
        <strain evidence="1 2">DSM 20093</strain>
    </source>
</reference>
<sequence>MCVPFPSCMARTVGAGSLALPAPSVYMTSNNNAGKLAGI</sequence>
<dbReference type="AlphaFoldDB" id="D1NT50"/>
<name>D1NT50_9BIFI</name>
<gene>
    <name evidence="1" type="ORF">BIFGAL_02961</name>
</gene>
<comment type="caution">
    <text evidence="1">The sequence shown here is derived from an EMBL/GenBank/DDBJ whole genome shotgun (WGS) entry which is preliminary data.</text>
</comment>
<dbReference type="EMBL" id="ABXB03000001">
    <property type="protein sequence ID" value="EFA23852.1"/>
    <property type="molecule type" value="Genomic_DNA"/>
</dbReference>
<organism evidence="1 2">
    <name type="scientific">Bifidobacterium gallicum DSM 20093 = LMG 11596</name>
    <dbReference type="NCBI Taxonomy" id="561180"/>
    <lineage>
        <taxon>Bacteria</taxon>
        <taxon>Bacillati</taxon>
        <taxon>Actinomycetota</taxon>
        <taxon>Actinomycetes</taxon>
        <taxon>Bifidobacteriales</taxon>
        <taxon>Bifidobacteriaceae</taxon>
        <taxon>Bifidobacterium</taxon>
    </lineage>
</organism>
<dbReference type="STRING" id="561180.BIFGAL_02961"/>
<accession>D1NT50</accession>
<protein>
    <submittedName>
        <fullName evidence="1">Uncharacterized protein</fullName>
    </submittedName>
</protein>
<dbReference type="Proteomes" id="UP000003656">
    <property type="component" value="Unassembled WGS sequence"/>
</dbReference>